<proteinExistence type="predicted"/>
<dbReference type="Proteomes" id="UP001057402">
    <property type="component" value="Chromosome 4"/>
</dbReference>
<organism evidence="1 2">
    <name type="scientific">Melastoma candidum</name>
    <dbReference type="NCBI Taxonomy" id="119954"/>
    <lineage>
        <taxon>Eukaryota</taxon>
        <taxon>Viridiplantae</taxon>
        <taxon>Streptophyta</taxon>
        <taxon>Embryophyta</taxon>
        <taxon>Tracheophyta</taxon>
        <taxon>Spermatophyta</taxon>
        <taxon>Magnoliopsida</taxon>
        <taxon>eudicotyledons</taxon>
        <taxon>Gunneridae</taxon>
        <taxon>Pentapetalae</taxon>
        <taxon>rosids</taxon>
        <taxon>malvids</taxon>
        <taxon>Myrtales</taxon>
        <taxon>Melastomataceae</taxon>
        <taxon>Melastomatoideae</taxon>
        <taxon>Melastomateae</taxon>
        <taxon>Melastoma</taxon>
    </lineage>
</organism>
<evidence type="ECO:0000313" key="1">
    <source>
        <dbReference type="EMBL" id="KAI4374996.1"/>
    </source>
</evidence>
<dbReference type="EMBL" id="CM042883">
    <property type="protein sequence ID" value="KAI4374996.1"/>
    <property type="molecule type" value="Genomic_DNA"/>
</dbReference>
<comment type="caution">
    <text evidence="1">The sequence shown here is derived from an EMBL/GenBank/DDBJ whole genome shotgun (WGS) entry which is preliminary data.</text>
</comment>
<sequence>MSKLFKFKLPGVTSSSFVSVKLIQSWHSVNKRSEHEAGSEDELEPVIFGRYEKSKKGDGAAIRKRDESSVPMRVFSSSKYGSNETESVLSSSARFWKEEDEGLGVMSVSLLRRTTPMDSDRVEVKRSENPLEDFRMSMIEMVVERRTFEARDLERLLRCFLSVNSREYHGIIVDAFSELWQMMFSEDDFAYSTK</sequence>
<reference evidence="2" key="1">
    <citation type="journal article" date="2023" name="Front. Plant Sci.">
        <title>Chromosomal-level genome assembly of Melastoma candidum provides insights into trichome evolution.</title>
        <authorList>
            <person name="Zhong Y."/>
            <person name="Wu W."/>
            <person name="Sun C."/>
            <person name="Zou P."/>
            <person name="Liu Y."/>
            <person name="Dai S."/>
            <person name="Zhou R."/>
        </authorList>
    </citation>
    <scope>NUCLEOTIDE SEQUENCE [LARGE SCALE GENOMIC DNA]</scope>
</reference>
<name>A0ACB9R9Q0_9MYRT</name>
<accession>A0ACB9R9Q0</accession>
<keyword evidence="2" id="KW-1185">Reference proteome</keyword>
<gene>
    <name evidence="1" type="ORF">MLD38_012921</name>
</gene>
<evidence type="ECO:0000313" key="2">
    <source>
        <dbReference type="Proteomes" id="UP001057402"/>
    </source>
</evidence>
<protein>
    <submittedName>
        <fullName evidence="1">Uncharacterized protein</fullName>
    </submittedName>
</protein>